<dbReference type="PANTHER" id="PTHR23248">
    <property type="entry name" value="PHOSPHOLIPID SCRAMBLASE-RELATED"/>
    <property type="match status" value="1"/>
</dbReference>
<evidence type="ECO:0000313" key="4">
    <source>
        <dbReference type="Proteomes" id="UP000320806"/>
    </source>
</evidence>
<sequence>MTDKGWRPDPKDPRKLRFWDGNEWTDFTKPNPDASSAAQSSQPAFGESPAPGPVRLPGHRNDSSASPAADPYAASRGGQQAHDPYAQAQPRDPYAQAAPNAQDPYAQTPDQAAPGQNWGAPPPTQAPGNAPHDPYAAGASQQPGYVQQPGQQGVVGAVNRFNDSIAQGYGDQSFGGQMSGPAGHRPAEAGRNVFTEKTLVVSQKRKVIEITNEYTIYAADGSTLGAVVQVGQSGMRKAIRLMTNYDQFLTHKLEVRDNQGQVLLQLTRPAKVMKSSVIVQDPQGREIGRLVQRNMFGKIKFGIEANGQEIGSLNAENWRAWDFAMLDAHGTEVARVTKTWEGLLTTMFTTADNYAVNIHYDLPEPLKSLCIAAALTIDTALKQDERG</sequence>
<dbReference type="GO" id="GO:0005886">
    <property type="term" value="C:plasma membrane"/>
    <property type="evidence" value="ECO:0007669"/>
    <property type="project" value="TreeGrafter"/>
</dbReference>
<dbReference type="InterPro" id="IPR018929">
    <property type="entry name" value="DUF2510"/>
</dbReference>
<dbReference type="InterPro" id="IPR025659">
    <property type="entry name" value="Tubby-like_C"/>
</dbReference>
<dbReference type="Proteomes" id="UP000320806">
    <property type="component" value="Unassembled WGS sequence"/>
</dbReference>
<dbReference type="RefSeq" id="WP_141928009.1">
    <property type="nucleotide sequence ID" value="NZ_BAABCI010000034.1"/>
</dbReference>
<dbReference type="Pfam" id="PF10708">
    <property type="entry name" value="DUF2510"/>
    <property type="match status" value="1"/>
</dbReference>
<evidence type="ECO:0000313" key="3">
    <source>
        <dbReference type="EMBL" id="TQJ14095.1"/>
    </source>
</evidence>
<feature type="compositionally biased region" description="Basic and acidic residues" evidence="1">
    <location>
        <begin position="1"/>
        <end position="20"/>
    </location>
</feature>
<feature type="compositionally biased region" description="Low complexity" evidence="1">
    <location>
        <begin position="63"/>
        <end position="75"/>
    </location>
</feature>
<evidence type="ECO:0000259" key="2">
    <source>
        <dbReference type="Pfam" id="PF10708"/>
    </source>
</evidence>
<feature type="region of interest" description="Disordered" evidence="1">
    <location>
        <begin position="168"/>
        <end position="187"/>
    </location>
</feature>
<dbReference type="Pfam" id="PF03803">
    <property type="entry name" value="Scramblase"/>
    <property type="match status" value="1"/>
</dbReference>
<protein>
    <submittedName>
        <fullName evidence="3">Uncharacterized protein YxjI</fullName>
    </submittedName>
</protein>
<feature type="compositionally biased region" description="Low complexity" evidence="1">
    <location>
        <begin position="34"/>
        <end position="44"/>
    </location>
</feature>
<keyword evidence="4" id="KW-1185">Reference proteome</keyword>
<proteinExistence type="predicted"/>
<organism evidence="3 4">
    <name type="scientific">Yimella lutea</name>
    <dbReference type="NCBI Taxonomy" id="587872"/>
    <lineage>
        <taxon>Bacteria</taxon>
        <taxon>Bacillati</taxon>
        <taxon>Actinomycetota</taxon>
        <taxon>Actinomycetes</taxon>
        <taxon>Micrococcales</taxon>
        <taxon>Dermacoccaceae</taxon>
        <taxon>Yimella</taxon>
    </lineage>
</organism>
<dbReference type="EMBL" id="VFMO01000001">
    <property type="protein sequence ID" value="TQJ14095.1"/>
    <property type="molecule type" value="Genomic_DNA"/>
</dbReference>
<comment type="caution">
    <text evidence="3">The sequence shown here is derived from an EMBL/GenBank/DDBJ whole genome shotgun (WGS) entry which is preliminary data.</text>
</comment>
<dbReference type="PANTHER" id="PTHR23248:SF9">
    <property type="entry name" value="PHOSPHOLIPID SCRAMBLASE"/>
    <property type="match status" value="1"/>
</dbReference>
<name>A0A542EFJ5_9MICO</name>
<gene>
    <name evidence="3" type="ORF">FB459_1542</name>
</gene>
<accession>A0A542EFJ5</accession>
<evidence type="ECO:0000256" key="1">
    <source>
        <dbReference type="SAM" id="MobiDB-lite"/>
    </source>
</evidence>
<dbReference type="InterPro" id="IPR005552">
    <property type="entry name" value="Scramblase"/>
</dbReference>
<reference evidence="3 4" key="1">
    <citation type="submission" date="2019-06" db="EMBL/GenBank/DDBJ databases">
        <title>Sequencing the genomes of 1000 actinobacteria strains.</title>
        <authorList>
            <person name="Klenk H.-P."/>
        </authorList>
    </citation>
    <scope>NUCLEOTIDE SEQUENCE [LARGE SCALE GENOMIC DNA]</scope>
    <source>
        <strain evidence="3 4">DSM 19828</strain>
    </source>
</reference>
<dbReference type="GO" id="GO:0017128">
    <property type="term" value="F:phospholipid scramblase activity"/>
    <property type="evidence" value="ECO:0007669"/>
    <property type="project" value="InterPro"/>
</dbReference>
<feature type="region of interest" description="Disordered" evidence="1">
    <location>
        <begin position="1"/>
        <end position="149"/>
    </location>
</feature>
<dbReference type="AlphaFoldDB" id="A0A542EFJ5"/>
<dbReference type="SUPFAM" id="SSF54518">
    <property type="entry name" value="Tubby C-terminal domain-like"/>
    <property type="match status" value="1"/>
</dbReference>
<feature type="domain" description="DUF2510" evidence="2">
    <location>
        <begin position="5"/>
        <end position="35"/>
    </location>
</feature>
<dbReference type="OrthoDB" id="9811665at2"/>